<keyword evidence="1" id="KW-1133">Transmembrane helix</keyword>
<dbReference type="Gramene" id="Pp3c26_15760V3.1">
    <property type="protein sequence ID" value="PAC:32917255.CDS.1"/>
    <property type="gene ID" value="Pp3c26_15760"/>
</dbReference>
<evidence type="ECO:0000313" key="2">
    <source>
        <dbReference type="EnsemblPlants" id="PAC:32917255.CDS.1"/>
    </source>
</evidence>
<accession>A0A7I3Z2C0</accession>
<evidence type="ECO:0000256" key="1">
    <source>
        <dbReference type="SAM" id="Phobius"/>
    </source>
</evidence>
<keyword evidence="1" id="KW-0472">Membrane</keyword>
<reference evidence="2 3" key="1">
    <citation type="journal article" date="2008" name="Science">
        <title>The Physcomitrella genome reveals evolutionary insights into the conquest of land by plants.</title>
        <authorList>
            <person name="Rensing S."/>
            <person name="Lang D."/>
            <person name="Zimmer A."/>
            <person name="Terry A."/>
            <person name="Salamov A."/>
            <person name="Shapiro H."/>
            <person name="Nishiyama T."/>
            <person name="Perroud P.-F."/>
            <person name="Lindquist E."/>
            <person name="Kamisugi Y."/>
            <person name="Tanahashi T."/>
            <person name="Sakakibara K."/>
            <person name="Fujita T."/>
            <person name="Oishi K."/>
            <person name="Shin-I T."/>
            <person name="Kuroki Y."/>
            <person name="Toyoda A."/>
            <person name="Suzuki Y."/>
            <person name="Hashimoto A."/>
            <person name="Yamaguchi K."/>
            <person name="Sugano A."/>
            <person name="Kohara Y."/>
            <person name="Fujiyama A."/>
            <person name="Anterola A."/>
            <person name="Aoki S."/>
            <person name="Ashton N."/>
            <person name="Barbazuk W.B."/>
            <person name="Barker E."/>
            <person name="Bennetzen J."/>
            <person name="Bezanilla M."/>
            <person name="Blankenship R."/>
            <person name="Cho S.H."/>
            <person name="Dutcher S."/>
            <person name="Estelle M."/>
            <person name="Fawcett J.A."/>
            <person name="Gundlach H."/>
            <person name="Hanada K."/>
            <person name="Heyl A."/>
            <person name="Hicks K.A."/>
            <person name="Hugh J."/>
            <person name="Lohr M."/>
            <person name="Mayer K."/>
            <person name="Melkozernov A."/>
            <person name="Murata T."/>
            <person name="Nelson D."/>
            <person name="Pils B."/>
            <person name="Prigge M."/>
            <person name="Reiss B."/>
            <person name="Renner T."/>
            <person name="Rombauts S."/>
            <person name="Rushton P."/>
            <person name="Sanderfoot A."/>
            <person name="Schween G."/>
            <person name="Shiu S.-H."/>
            <person name="Stueber K."/>
            <person name="Theodoulou F.L."/>
            <person name="Tu H."/>
            <person name="Van de Peer Y."/>
            <person name="Verrier P.J."/>
            <person name="Waters E."/>
            <person name="Wood A."/>
            <person name="Yang L."/>
            <person name="Cove D."/>
            <person name="Cuming A."/>
            <person name="Hasebe M."/>
            <person name="Lucas S."/>
            <person name="Mishler D.B."/>
            <person name="Reski R."/>
            <person name="Grigoriev I."/>
            <person name="Quatrano R.S."/>
            <person name="Boore J.L."/>
        </authorList>
    </citation>
    <scope>NUCLEOTIDE SEQUENCE [LARGE SCALE GENOMIC DNA]</scope>
    <source>
        <strain evidence="2 3">cv. Gransden 2004</strain>
    </source>
</reference>
<proteinExistence type="predicted"/>
<reference evidence="2" key="3">
    <citation type="submission" date="2020-12" db="UniProtKB">
        <authorList>
            <consortium name="EnsemblPlants"/>
        </authorList>
    </citation>
    <scope>IDENTIFICATION</scope>
</reference>
<dbReference type="InParanoid" id="A0A7I3Z2C0"/>
<name>A0A7I3Z2C0_PHYPA</name>
<keyword evidence="1" id="KW-0812">Transmembrane</keyword>
<dbReference type="EnsemblPlants" id="Pp3c26_15760V3.1">
    <property type="protein sequence ID" value="PAC:32917255.CDS.1"/>
    <property type="gene ID" value="Pp3c26_15760"/>
</dbReference>
<feature type="transmembrane region" description="Helical" evidence="1">
    <location>
        <begin position="24"/>
        <end position="43"/>
    </location>
</feature>
<dbReference type="EMBL" id="ABEU02000026">
    <property type="status" value="NOT_ANNOTATED_CDS"/>
    <property type="molecule type" value="Genomic_DNA"/>
</dbReference>
<organism evidence="2 3">
    <name type="scientific">Physcomitrium patens</name>
    <name type="common">Spreading-leaved earth moss</name>
    <name type="synonym">Physcomitrella patens</name>
    <dbReference type="NCBI Taxonomy" id="3218"/>
    <lineage>
        <taxon>Eukaryota</taxon>
        <taxon>Viridiplantae</taxon>
        <taxon>Streptophyta</taxon>
        <taxon>Embryophyta</taxon>
        <taxon>Bryophyta</taxon>
        <taxon>Bryophytina</taxon>
        <taxon>Bryopsida</taxon>
        <taxon>Funariidae</taxon>
        <taxon>Funariales</taxon>
        <taxon>Funariaceae</taxon>
        <taxon>Physcomitrium</taxon>
    </lineage>
</organism>
<evidence type="ECO:0000313" key="3">
    <source>
        <dbReference type="Proteomes" id="UP000006727"/>
    </source>
</evidence>
<protein>
    <submittedName>
        <fullName evidence="2">Uncharacterized protein</fullName>
    </submittedName>
</protein>
<dbReference type="Proteomes" id="UP000006727">
    <property type="component" value="Chromosome 26"/>
</dbReference>
<reference evidence="2 3" key="2">
    <citation type="journal article" date="2018" name="Plant J.">
        <title>The Physcomitrella patens chromosome-scale assembly reveals moss genome structure and evolution.</title>
        <authorList>
            <person name="Lang D."/>
            <person name="Ullrich K.K."/>
            <person name="Murat F."/>
            <person name="Fuchs J."/>
            <person name="Jenkins J."/>
            <person name="Haas F.B."/>
            <person name="Piednoel M."/>
            <person name="Gundlach H."/>
            <person name="Van Bel M."/>
            <person name="Meyberg R."/>
            <person name="Vives C."/>
            <person name="Morata J."/>
            <person name="Symeonidi A."/>
            <person name="Hiss M."/>
            <person name="Muchero W."/>
            <person name="Kamisugi Y."/>
            <person name="Saleh O."/>
            <person name="Blanc G."/>
            <person name="Decker E.L."/>
            <person name="van Gessel N."/>
            <person name="Grimwood J."/>
            <person name="Hayes R.D."/>
            <person name="Graham S.W."/>
            <person name="Gunter L.E."/>
            <person name="McDaniel S.F."/>
            <person name="Hoernstein S.N.W."/>
            <person name="Larsson A."/>
            <person name="Li F.W."/>
            <person name="Perroud P.F."/>
            <person name="Phillips J."/>
            <person name="Ranjan P."/>
            <person name="Rokshar D.S."/>
            <person name="Rothfels C.J."/>
            <person name="Schneider L."/>
            <person name="Shu S."/>
            <person name="Stevenson D.W."/>
            <person name="Thummler F."/>
            <person name="Tillich M."/>
            <person name="Villarreal Aguilar J.C."/>
            <person name="Widiez T."/>
            <person name="Wong G.K."/>
            <person name="Wymore A."/>
            <person name="Zhang Y."/>
            <person name="Zimmer A.D."/>
            <person name="Quatrano R.S."/>
            <person name="Mayer K.F.X."/>
            <person name="Goodstein D."/>
            <person name="Casacuberta J.M."/>
            <person name="Vandepoele K."/>
            <person name="Reski R."/>
            <person name="Cuming A.C."/>
            <person name="Tuskan G.A."/>
            <person name="Maumus F."/>
            <person name="Salse J."/>
            <person name="Schmutz J."/>
            <person name="Rensing S.A."/>
        </authorList>
    </citation>
    <scope>NUCLEOTIDE SEQUENCE [LARGE SCALE GENOMIC DNA]</scope>
    <source>
        <strain evidence="2 3">cv. Gransden 2004</strain>
    </source>
</reference>
<sequence length="115" mass="12449">MIAPLTIACRAFLCEISLLPTVSLRTQIVFCLALLALLTLLFFEPPTSVGLFLPPSSCPSELRIYLYGGLVLVLPVDRPLVVPHRSLLPTPSTSLSLAYFSTVDADFARSDSSLP</sequence>
<dbReference type="AlphaFoldDB" id="A0A7I3Z2C0"/>
<keyword evidence="3" id="KW-1185">Reference proteome</keyword>